<dbReference type="EMBL" id="CXOK01000017">
    <property type="protein sequence ID" value="CTP84558.1"/>
    <property type="molecule type" value="Genomic_DNA"/>
</dbReference>
<reference evidence="1 2" key="1">
    <citation type="submission" date="2015-07" db="EMBL/GenBank/DDBJ databases">
        <authorList>
            <person name="Noorani M."/>
        </authorList>
    </citation>
    <scope>NUCLEOTIDE SEQUENCE [LARGE SCALE GENOMIC DNA]</scope>
    <source>
        <strain evidence="1">LMG728</strain>
    </source>
</reference>
<gene>
    <name evidence="1" type="ORF">XTPLMG728_0594</name>
</gene>
<name>A0A0K2ZG14_9XANT</name>
<protein>
    <submittedName>
        <fullName evidence="1">Uncharacterized protein</fullName>
    </submittedName>
</protein>
<evidence type="ECO:0000313" key="2">
    <source>
        <dbReference type="Proteomes" id="UP000041247"/>
    </source>
</evidence>
<sequence length="66" mass="7256">MSDNEQIQGDHDTSLLEGLFQLVVGGQTQGWEFDQLSNEVYARLKETYEHAAIGSAKVQLRGSMAG</sequence>
<proteinExistence type="predicted"/>
<dbReference type="Proteomes" id="UP000041247">
    <property type="component" value="Unassembled WGS sequence"/>
</dbReference>
<accession>A0A0K2ZG14</accession>
<dbReference type="AlphaFoldDB" id="A0A0K2ZG14"/>
<dbReference type="RefSeq" id="WP_009597334.1">
    <property type="nucleotide sequence ID" value="NZ_CP076250.1"/>
</dbReference>
<organism evidence="1 2">
    <name type="scientific">Xanthomonas graminis pv. poae</name>
    <dbReference type="NCBI Taxonomy" id="227946"/>
    <lineage>
        <taxon>Bacteria</taxon>
        <taxon>Pseudomonadati</taxon>
        <taxon>Pseudomonadota</taxon>
        <taxon>Gammaproteobacteria</taxon>
        <taxon>Lysobacterales</taxon>
        <taxon>Lysobacteraceae</taxon>
        <taxon>Xanthomonas</taxon>
        <taxon>Xanthomonas translucens group</taxon>
        <taxon>Xanthomonas graminis</taxon>
    </lineage>
</organism>
<evidence type="ECO:0000313" key="1">
    <source>
        <dbReference type="EMBL" id="CTP84558.1"/>
    </source>
</evidence>